<dbReference type="Proteomes" id="UP000886998">
    <property type="component" value="Unassembled WGS sequence"/>
</dbReference>
<gene>
    <name evidence="2" type="ORF">TNIN_77271</name>
</gene>
<evidence type="ECO:0000313" key="3">
    <source>
        <dbReference type="Proteomes" id="UP000886998"/>
    </source>
</evidence>
<keyword evidence="3" id="KW-1185">Reference proteome</keyword>
<dbReference type="AlphaFoldDB" id="A0A8X6YTT8"/>
<evidence type="ECO:0000256" key="1">
    <source>
        <dbReference type="SAM" id="MobiDB-lite"/>
    </source>
</evidence>
<feature type="region of interest" description="Disordered" evidence="1">
    <location>
        <begin position="196"/>
        <end position="215"/>
    </location>
</feature>
<sequence>MQQRSSSTEVEVEGFFLQHIQHSPLIEALVVELGPHGSATFQPPESQRSLNLIGFTSNAERYHAKAGTQAACPGRSDHCRDYELTTPTDQEICNELMTIQGKLEILRSQMTATEKALIRCRLGTIRILPIHDEMREKLDDQKRQFDTDIGELTLLGSCPVNCLYHMEFDPLNTSKILNDEAQKDLAIFEKQLKSEIAAKNKPQPPKEIKDKTPKL</sequence>
<reference evidence="2" key="1">
    <citation type="submission" date="2020-08" db="EMBL/GenBank/DDBJ databases">
        <title>Multicomponent nature underlies the extraordinary mechanical properties of spider dragline silk.</title>
        <authorList>
            <person name="Kono N."/>
            <person name="Nakamura H."/>
            <person name="Mori M."/>
            <person name="Yoshida Y."/>
            <person name="Ohtoshi R."/>
            <person name="Malay A.D."/>
            <person name="Moran D.A.P."/>
            <person name="Tomita M."/>
            <person name="Numata K."/>
            <person name="Arakawa K."/>
        </authorList>
    </citation>
    <scope>NUCLEOTIDE SEQUENCE</scope>
</reference>
<organism evidence="2 3">
    <name type="scientific">Trichonephila inaurata madagascariensis</name>
    <dbReference type="NCBI Taxonomy" id="2747483"/>
    <lineage>
        <taxon>Eukaryota</taxon>
        <taxon>Metazoa</taxon>
        <taxon>Ecdysozoa</taxon>
        <taxon>Arthropoda</taxon>
        <taxon>Chelicerata</taxon>
        <taxon>Arachnida</taxon>
        <taxon>Araneae</taxon>
        <taxon>Araneomorphae</taxon>
        <taxon>Entelegynae</taxon>
        <taxon>Araneoidea</taxon>
        <taxon>Nephilidae</taxon>
        <taxon>Trichonephila</taxon>
        <taxon>Trichonephila inaurata</taxon>
    </lineage>
</organism>
<protein>
    <submittedName>
        <fullName evidence="2">Uncharacterized protein</fullName>
    </submittedName>
</protein>
<dbReference type="EMBL" id="BMAV01022236">
    <property type="protein sequence ID" value="GFY76936.1"/>
    <property type="molecule type" value="Genomic_DNA"/>
</dbReference>
<accession>A0A8X6YTT8</accession>
<evidence type="ECO:0000313" key="2">
    <source>
        <dbReference type="EMBL" id="GFY76936.1"/>
    </source>
</evidence>
<name>A0A8X6YTT8_9ARAC</name>
<comment type="caution">
    <text evidence="2">The sequence shown here is derived from an EMBL/GenBank/DDBJ whole genome shotgun (WGS) entry which is preliminary data.</text>
</comment>
<proteinExistence type="predicted"/>